<protein>
    <submittedName>
        <fullName evidence="2">Uncharacterized protein</fullName>
    </submittedName>
</protein>
<organism evidence="2 3">
    <name type="scientific">Aspergillus ellipticus CBS 707.79</name>
    <dbReference type="NCBI Taxonomy" id="1448320"/>
    <lineage>
        <taxon>Eukaryota</taxon>
        <taxon>Fungi</taxon>
        <taxon>Dikarya</taxon>
        <taxon>Ascomycota</taxon>
        <taxon>Pezizomycotina</taxon>
        <taxon>Eurotiomycetes</taxon>
        <taxon>Eurotiomycetidae</taxon>
        <taxon>Eurotiales</taxon>
        <taxon>Aspergillaceae</taxon>
        <taxon>Aspergillus</taxon>
        <taxon>Aspergillus subgen. Circumdati</taxon>
    </lineage>
</organism>
<keyword evidence="1" id="KW-0732">Signal</keyword>
<keyword evidence="3" id="KW-1185">Reference proteome</keyword>
<sequence length="131" mass="14586">MQFILKAITLGLLDTLAVGASLNEAKRDDVAKRADDTIYDYVVTGVGKRAVGKRSDDTIYDHVITGMGKRDEVMKRGEDTIYDYVITGVGKRDTDNIYSYVVTGAGKRGFEERGDDTIYELNLIQLEPKPM</sequence>
<name>A0A319CUZ2_9EURO</name>
<dbReference type="VEuPathDB" id="FungiDB:BO71DRAFT_414253"/>
<accession>A0A319CUZ2</accession>
<proteinExistence type="predicted"/>
<evidence type="ECO:0000256" key="1">
    <source>
        <dbReference type="SAM" id="SignalP"/>
    </source>
</evidence>
<reference evidence="2 3" key="1">
    <citation type="submission" date="2018-02" db="EMBL/GenBank/DDBJ databases">
        <title>The genomes of Aspergillus section Nigri reveals drivers in fungal speciation.</title>
        <authorList>
            <consortium name="DOE Joint Genome Institute"/>
            <person name="Vesth T.C."/>
            <person name="Nybo J."/>
            <person name="Theobald S."/>
            <person name="Brandl J."/>
            <person name="Frisvad J.C."/>
            <person name="Nielsen K.F."/>
            <person name="Lyhne E.K."/>
            <person name="Kogle M.E."/>
            <person name="Kuo A."/>
            <person name="Riley R."/>
            <person name="Clum A."/>
            <person name="Nolan M."/>
            <person name="Lipzen A."/>
            <person name="Salamov A."/>
            <person name="Henrissat B."/>
            <person name="Wiebenga A."/>
            <person name="De vries R.P."/>
            <person name="Grigoriev I.V."/>
            <person name="Mortensen U.H."/>
            <person name="Andersen M.R."/>
            <person name="Baker S.E."/>
        </authorList>
    </citation>
    <scope>NUCLEOTIDE SEQUENCE [LARGE SCALE GENOMIC DNA]</scope>
    <source>
        <strain evidence="2 3">CBS 707.79</strain>
    </source>
</reference>
<dbReference type="Proteomes" id="UP000247810">
    <property type="component" value="Unassembled WGS sequence"/>
</dbReference>
<gene>
    <name evidence="2" type="ORF">BO71DRAFT_414253</name>
</gene>
<dbReference type="EMBL" id="KZ826112">
    <property type="protein sequence ID" value="PYH88251.1"/>
    <property type="molecule type" value="Genomic_DNA"/>
</dbReference>
<feature type="signal peptide" evidence="1">
    <location>
        <begin position="1"/>
        <end position="19"/>
    </location>
</feature>
<dbReference type="AlphaFoldDB" id="A0A319CUZ2"/>
<feature type="chain" id="PRO_5016272681" evidence="1">
    <location>
        <begin position="20"/>
        <end position="131"/>
    </location>
</feature>
<evidence type="ECO:0000313" key="3">
    <source>
        <dbReference type="Proteomes" id="UP000247810"/>
    </source>
</evidence>
<evidence type="ECO:0000313" key="2">
    <source>
        <dbReference type="EMBL" id="PYH88251.1"/>
    </source>
</evidence>